<organism evidence="1 2">
    <name type="scientific">Paraburkholderia dipogonis</name>
    <dbReference type="NCBI Taxonomy" id="1211383"/>
    <lineage>
        <taxon>Bacteria</taxon>
        <taxon>Pseudomonadati</taxon>
        <taxon>Pseudomonadota</taxon>
        <taxon>Betaproteobacteria</taxon>
        <taxon>Burkholderiales</taxon>
        <taxon>Burkholderiaceae</taxon>
        <taxon>Paraburkholderia</taxon>
    </lineage>
</organism>
<dbReference type="EMBL" id="SNVI01000001">
    <property type="protein sequence ID" value="TFE43580.1"/>
    <property type="molecule type" value="Genomic_DNA"/>
</dbReference>
<proteinExistence type="predicted"/>
<name>A0A4Y8N1B4_9BURK</name>
<evidence type="ECO:0000313" key="1">
    <source>
        <dbReference type="EMBL" id="TFE43580.1"/>
    </source>
</evidence>
<gene>
    <name evidence="1" type="ORF">E2553_00145</name>
</gene>
<accession>A0A4Y8N1B4</accession>
<evidence type="ECO:0000313" key="2">
    <source>
        <dbReference type="Proteomes" id="UP000297385"/>
    </source>
</evidence>
<dbReference type="GeneID" id="97307196"/>
<dbReference type="RefSeq" id="WP_134455530.1">
    <property type="nucleotide sequence ID" value="NZ_JBHMFL010000042.1"/>
</dbReference>
<dbReference type="AlphaFoldDB" id="A0A4Y8N1B4"/>
<reference evidence="1 2" key="1">
    <citation type="submission" date="2019-03" db="EMBL/GenBank/DDBJ databases">
        <title>Complete Genome Sequence of Paraburkholderia dipogonis ICMP 19430T, a Nitrogen-fixing Symbiont of the South African Invasive Legume Dipogon lignosus in New Zealand.</title>
        <authorList>
            <person name="De Meyer S.E."/>
        </authorList>
    </citation>
    <scope>NUCLEOTIDE SEQUENCE [LARGE SCALE GENOMIC DNA]</scope>
    <source>
        <strain evidence="1 2">ICMP 19430</strain>
    </source>
</reference>
<sequence>MSKSVNLASLPKDQALALARAGGRTILGDIDAVAAVYPELLKSWTARNIPNAICQSDEEFDGLLQEIENEFNGGVDEAVAAAHSAEKSRAIIERIDKLLTDQTAIAFKLQGLVAFMVAALPDDGRGELPVKCTLMHLQVDMMDLAERLMDIVSEAENGAN</sequence>
<dbReference type="Proteomes" id="UP000297385">
    <property type="component" value="Unassembled WGS sequence"/>
</dbReference>
<comment type="caution">
    <text evidence="1">The sequence shown here is derived from an EMBL/GenBank/DDBJ whole genome shotgun (WGS) entry which is preliminary data.</text>
</comment>
<protein>
    <submittedName>
        <fullName evidence="1">Uncharacterized protein</fullName>
    </submittedName>
</protein>